<dbReference type="InterPro" id="IPR050976">
    <property type="entry name" value="Snaclec"/>
</dbReference>
<dbReference type="InterPro" id="IPR016187">
    <property type="entry name" value="CTDL_fold"/>
</dbReference>
<evidence type="ECO:0000313" key="3">
    <source>
        <dbReference type="EMBL" id="GMS99087.1"/>
    </source>
</evidence>
<reference evidence="3" key="1">
    <citation type="submission" date="2023-10" db="EMBL/GenBank/DDBJ databases">
        <title>Genome assembly of Pristionchus species.</title>
        <authorList>
            <person name="Yoshida K."/>
            <person name="Sommer R.J."/>
        </authorList>
    </citation>
    <scope>NUCLEOTIDE SEQUENCE</scope>
    <source>
        <strain evidence="3">RS0144</strain>
    </source>
</reference>
<gene>
    <name evidence="3" type="ORF">PENTCL1PPCAC_21262</name>
</gene>
<dbReference type="PROSITE" id="PS50041">
    <property type="entry name" value="C_TYPE_LECTIN_2"/>
    <property type="match status" value="1"/>
</dbReference>
<dbReference type="Gene3D" id="3.10.100.10">
    <property type="entry name" value="Mannose-Binding Protein A, subunit A"/>
    <property type="match status" value="1"/>
</dbReference>
<dbReference type="PANTHER" id="PTHR22991">
    <property type="entry name" value="PROTEIN CBG13490"/>
    <property type="match status" value="1"/>
</dbReference>
<dbReference type="SMART" id="SM00034">
    <property type="entry name" value="CLECT"/>
    <property type="match status" value="1"/>
</dbReference>
<dbReference type="Pfam" id="PF00059">
    <property type="entry name" value="Lectin_C"/>
    <property type="match status" value="1"/>
</dbReference>
<dbReference type="InterPro" id="IPR016186">
    <property type="entry name" value="C-type_lectin-like/link_sf"/>
</dbReference>
<dbReference type="InterPro" id="IPR018378">
    <property type="entry name" value="C-type_lectin_CS"/>
</dbReference>
<dbReference type="EMBL" id="BTSX01000005">
    <property type="protein sequence ID" value="GMS99087.1"/>
    <property type="molecule type" value="Genomic_DNA"/>
</dbReference>
<keyword evidence="4" id="KW-1185">Reference proteome</keyword>
<dbReference type="Proteomes" id="UP001432027">
    <property type="component" value="Unassembled WGS sequence"/>
</dbReference>
<feature type="non-terminal residue" evidence="3">
    <location>
        <position position="1"/>
    </location>
</feature>
<organism evidence="3 4">
    <name type="scientific">Pristionchus entomophagus</name>
    <dbReference type="NCBI Taxonomy" id="358040"/>
    <lineage>
        <taxon>Eukaryota</taxon>
        <taxon>Metazoa</taxon>
        <taxon>Ecdysozoa</taxon>
        <taxon>Nematoda</taxon>
        <taxon>Chromadorea</taxon>
        <taxon>Rhabditida</taxon>
        <taxon>Rhabditina</taxon>
        <taxon>Diplogasteromorpha</taxon>
        <taxon>Diplogasteroidea</taxon>
        <taxon>Neodiplogasteridae</taxon>
        <taxon>Pristionchus</taxon>
    </lineage>
</organism>
<proteinExistence type="predicted"/>
<evidence type="ECO:0000256" key="1">
    <source>
        <dbReference type="ARBA" id="ARBA00023157"/>
    </source>
</evidence>
<dbReference type="AlphaFoldDB" id="A0AAV5TXI9"/>
<evidence type="ECO:0000259" key="2">
    <source>
        <dbReference type="PROSITE" id="PS50041"/>
    </source>
</evidence>
<name>A0AAV5TXI9_9BILA</name>
<feature type="non-terminal residue" evidence="3">
    <location>
        <position position="170"/>
    </location>
</feature>
<dbReference type="CDD" id="cd00037">
    <property type="entry name" value="CLECT"/>
    <property type="match status" value="1"/>
</dbReference>
<evidence type="ECO:0000313" key="4">
    <source>
        <dbReference type="Proteomes" id="UP001432027"/>
    </source>
</evidence>
<protein>
    <recommendedName>
        <fullName evidence="2">C-type lectin domain-containing protein</fullName>
    </recommendedName>
</protein>
<dbReference type="PROSITE" id="PS00615">
    <property type="entry name" value="C_TYPE_LECTIN_1"/>
    <property type="match status" value="1"/>
</dbReference>
<dbReference type="SUPFAM" id="SSF56436">
    <property type="entry name" value="C-type lectin-like"/>
    <property type="match status" value="1"/>
</dbReference>
<sequence>FELVADCEDCTTFFNFFCTTQLQQPVPAADGCDSFEDDSEDGICYQVGATAETWQEAQINCKKLGANLASIHNQQENSFLRRLAVSKGAVNGLFLGATVSGKGNNFGWVDGTKWDYDNFYPGFPIPGYGDCLAMDTSSSAGQWMNSDCSKKFPVACVRERMLLWKGGYFL</sequence>
<feature type="domain" description="C-type lectin" evidence="2">
    <location>
        <begin position="40"/>
        <end position="157"/>
    </location>
</feature>
<dbReference type="InterPro" id="IPR001304">
    <property type="entry name" value="C-type_lectin-like"/>
</dbReference>
<comment type="caution">
    <text evidence="3">The sequence shown here is derived from an EMBL/GenBank/DDBJ whole genome shotgun (WGS) entry which is preliminary data.</text>
</comment>
<accession>A0AAV5TXI9</accession>
<keyword evidence="1" id="KW-1015">Disulfide bond</keyword>
<dbReference type="PANTHER" id="PTHR22991:SF40">
    <property type="entry name" value="PROTEIN CBG13490"/>
    <property type="match status" value="1"/>
</dbReference>